<dbReference type="PANTHER" id="PTHR18935">
    <property type="entry name" value="GOLGIN SUBFAMILY A MEMBER 4-LIKE ISOFORM X1"/>
    <property type="match status" value="1"/>
</dbReference>
<reference evidence="6" key="2">
    <citation type="submission" date="2025-08" db="UniProtKB">
        <authorList>
            <consortium name="Ensembl"/>
        </authorList>
    </citation>
    <scope>IDENTIFICATION</scope>
</reference>
<evidence type="ECO:0000256" key="3">
    <source>
        <dbReference type="SAM" id="Coils"/>
    </source>
</evidence>
<evidence type="ECO:0000259" key="5">
    <source>
        <dbReference type="Pfam" id="PF16034"/>
    </source>
</evidence>
<reference evidence="6" key="1">
    <citation type="journal article" date="2019" name="bioRxiv">
        <title>Long live the king: chromosome-level assembly of the lion (Panthera leo) using linked-read, Hi-C, and long read data.</title>
        <authorList>
            <person name="Armstrong E.E."/>
            <person name="Taylor R.W."/>
            <person name="Miller D.E."/>
            <person name="Kaelin C."/>
            <person name="Barsh G."/>
            <person name="Hadly E.A."/>
            <person name="Petrov D."/>
        </authorList>
    </citation>
    <scope>NUCLEOTIDE SEQUENCE [LARGE SCALE GENOMIC DNA]</scope>
</reference>
<dbReference type="GO" id="GO:0019900">
    <property type="term" value="F:kinase binding"/>
    <property type="evidence" value="ECO:0007669"/>
    <property type="project" value="InterPro"/>
</dbReference>
<dbReference type="GeneTree" id="ENSGT00940000153713"/>
<name>A0A8C8XEI1_PANLE</name>
<evidence type="ECO:0000256" key="1">
    <source>
        <dbReference type="ARBA" id="ARBA00005239"/>
    </source>
</evidence>
<protein>
    <submittedName>
        <fullName evidence="6">Janus kinase and microtubule interacting protein 3</fullName>
    </submittedName>
</protein>
<feature type="region of interest" description="Disordered" evidence="4">
    <location>
        <begin position="459"/>
        <end position="482"/>
    </location>
</feature>
<dbReference type="PANTHER" id="PTHR18935:SF9">
    <property type="entry name" value="JANUS KINASE AND MICROTUBULE-INTERACTING PROTEIN 3"/>
    <property type="match status" value="1"/>
</dbReference>
<feature type="compositionally biased region" description="Polar residues" evidence="4">
    <location>
        <begin position="459"/>
        <end position="475"/>
    </location>
</feature>
<dbReference type="InterPro" id="IPR024836">
    <property type="entry name" value="JAKMIP"/>
</dbReference>
<evidence type="ECO:0000256" key="4">
    <source>
        <dbReference type="SAM" id="MobiDB-lite"/>
    </source>
</evidence>
<comment type="similarity">
    <text evidence="1">Belongs to the JAKMIP family.</text>
</comment>
<sequence>MSKKGTGGRGKADKAEAFAALQAANEELRAKLTDIQIELQQEKSKVGPPRPKNQELRQVREHEQHKSAVLLTELKTKLHEEKTKELQAVREVLLRQHEAELLRVIKIKDNENQRLQALLHALRDGAPDKVKTVLLSEAKEEAKKGFEVEKIKMQQEISELKGAKRQVEEALTIVIQADKIKAAEIRSVYHLHQEEISRIKKECEREIRRLMEEIKFKDRAVFVLERELGVQAGHAQRLQLQKEALDEQLSQVKEADRHLGSPRRELPYAGGAGDASDHSGSPEQQLDEKDARRFQLKIAELSAIIRKLEDRNALLSEERNELLKRLREAESQYKPLLDKNKRLTRKNEDLSHTLRRMENKLKFVTQENIEMVRGPGWSVRPAGLRPSSLNDLDQSQDEREVDFLKLQIVEQQNLIDELSKERDKLLRFRKQRKKMAKLPKPVVVETFFGYDEEASLESDGSSVSYQTDRTDQTPCTPDDDLDEGVAKEETELRFRQLTMEYQALQRAYALLQEQVGGTLDAEARFVPLGTAVGGQGKVSFLANLLVPEKARSDAVPPFPLSLARQAQPGAGGVSSCPCFPGPWARYPWSICQRQVPLPAARGGRGEGLCPAALPQTPFTPVPDAWPALPGLRGHAQHREISFVPVGLLPCCCGAWGPALSPATRDNTT</sequence>
<keyword evidence="7" id="KW-1185">Reference proteome</keyword>
<evidence type="ECO:0000313" key="6">
    <source>
        <dbReference type="Ensembl" id="ENSPLOP00000016008.1"/>
    </source>
</evidence>
<dbReference type="Proteomes" id="UP000694399">
    <property type="component" value="Chromosome D3"/>
</dbReference>
<proteinExistence type="inferred from homology"/>
<feature type="compositionally biased region" description="Basic and acidic residues" evidence="4">
    <location>
        <begin position="52"/>
        <end position="64"/>
    </location>
</feature>
<feature type="compositionally biased region" description="Basic and acidic residues" evidence="4">
    <location>
        <begin position="253"/>
        <end position="266"/>
    </location>
</feature>
<gene>
    <name evidence="6" type="primary">JAKMIP3</name>
</gene>
<evidence type="ECO:0000256" key="2">
    <source>
        <dbReference type="ARBA" id="ARBA00023054"/>
    </source>
</evidence>
<evidence type="ECO:0000313" key="7">
    <source>
        <dbReference type="Proteomes" id="UP000694399"/>
    </source>
</evidence>
<feature type="coiled-coil region" evidence="3">
    <location>
        <begin position="291"/>
        <end position="367"/>
    </location>
</feature>
<keyword evidence="2 3" id="KW-0175">Coiled coil</keyword>
<dbReference type="AlphaFoldDB" id="A0A8C8XEI1"/>
<feature type="coiled-coil region" evidence="3">
    <location>
        <begin position="487"/>
        <end position="514"/>
    </location>
</feature>
<accession>A0A8C8XEI1</accession>
<dbReference type="Pfam" id="PF16034">
    <property type="entry name" value="JAKMIP_CC3"/>
    <property type="match status" value="1"/>
</dbReference>
<organism evidence="6 7">
    <name type="scientific">Panthera leo</name>
    <name type="common">Lion</name>
    <dbReference type="NCBI Taxonomy" id="9689"/>
    <lineage>
        <taxon>Eukaryota</taxon>
        <taxon>Metazoa</taxon>
        <taxon>Chordata</taxon>
        <taxon>Craniata</taxon>
        <taxon>Vertebrata</taxon>
        <taxon>Euteleostomi</taxon>
        <taxon>Mammalia</taxon>
        <taxon>Eutheria</taxon>
        <taxon>Laurasiatheria</taxon>
        <taxon>Carnivora</taxon>
        <taxon>Feliformia</taxon>
        <taxon>Felidae</taxon>
        <taxon>Pantherinae</taxon>
        <taxon>Panthera</taxon>
    </lineage>
</organism>
<feature type="region of interest" description="Disordered" evidence="4">
    <location>
        <begin position="40"/>
        <end position="64"/>
    </location>
</feature>
<dbReference type="OMA" id="MAQQRIK"/>
<dbReference type="InterPro" id="IPR031994">
    <property type="entry name" value="JAKMIP_C"/>
</dbReference>
<dbReference type="Ensembl" id="ENSPLOT00000017718.1">
    <property type="protein sequence ID" value="ENSPLOP00000016008.1"/>
    <property type="gene ID" value="ENSPLOG00000011546.1"/>
</dbReference>
<reference evidence="6" key="3">
    <citation type="submission" date="2025-09" db="UniProtKB">
        <authorList>
            <consortium name="Ensembl"/>
        </authorList>
    </citation>
    <scope>IDENTIFICATION</scope>
</reference>
<feature type="region of interest" description="Disordered" evidence="4">
    <location>
        <begin position="251"/>
        <end position="289"/>
    </location>
</feature>
<feature type="domain" description="Janus kinase and microtubule-interacting protein C-terminal" evidence="5">
    <location>
        <begin position="421"/>
        <end position="523"/>
    </location>
</feature>
<dbReference type="GO" id="GO:0008017">
    <property type="term" value="F:microtubule binding"/>
    <property type="evidence" value="ECO:0007669"/>
    <property type="project" value="InterPro"/>
</dbReference>